<dbReference type="OrthoDB" id="5642573at2"/>
<dbReference type="Gene3D" id="3.40.50.150">
    <property type="entry name" value="Vaccinia Virus protein VP39"/>
    <property type="match status" value="1"/>
</dbReference>
<gene>
    <name evidence="4" type="ORF">GA0061101_101308</name>
</gene>
<reference evidence="4 5" key="1">
    <citation type="submission" date="2016-08" db="EMBL/GenBank/DDBJ databases">
        <authorList>
            <person name="Seilhamer J.J."/>
        </authorList>
    </citation>
    <scope>NUCLEOTIDE SEQUENCE [LARGE SCALE GENOMIC DNA]</scope>
    <source>
        <strain evidence="4 5">P1-7</strain>
    </source>
</reference>
<keyword evidence="1 4" id="KW-0489">Methyltransferase</keyword>
<proteinExistence type="predicted"/>
<dbReference type="AlphaFoldDB" id="A0A1C3U0U0"/>
<dbReference type="InterPro" id="IPR041698">
    <property type="entry name" value="Methyltransf_25"/>
</dbReference>
<evidence type="ECO:0000313" key="4">
    <source>
        <dbReference type="EMBL" id="SCB09071.1"/>
    </source>
</evidence>
<dbReference type="GO" id="GO:0032259">
    <property type="term" value="P:methylation"/>
    <property type="evidence" value="ECO:0007669"/>
    <property type="project" value="UniProtKB-KW"/>
</dbReference>
<dbReference type="SUPFAM" id="SSF53335">
    <property type="entry name" value="S-adenosyl-L-methionine-dependent methyltransferases"/>
    <property type="match status" value="1"/>
</dbReference>
<protein>
    <submittedName>
        <fullName evidence="4">Ubiquinone/menaquinone biosynthesis C-methylase UbiE</fullName>
    </submittedName>
</protein>
<evidence type="ECO:0000259" key="3">
    <source>
        <dbReference type="Pfam" id="PF13649"/>
    </source>
</evidence>
<sequence length="259" mass="28609">MEQRFTFDGVAKLYNNARPLYPEELFDDVIAFAGISDTDKLLEIGCGTGQATQGFARRGLSILALDPGEELIAVARKGLEEFAKVRFVQTTFEAWPGEVGAFKLIAAAQSFHWVSPELRFAKTAAQLAPDGTLAVFGNVPMPPKPPFGEKFADIHARHAPQLSGPPAEAWYLPDGPFAELLRQSEYFEAPAQHCYRWSRKHTAQSYTALLRTLSGYRLLPRKELEALLSAIADAINANGGEFELRYETHLNLARRSGAV</sequence>
<dbReference type="InterPro" id="IPR029063">
    <property type="entry name" value="SAM-dependent_MTases_sf"/>
</dbReference>
<name>A0A1C3U0U0_9HYPH</name>
<evidence type="ECO:0000256" key="2">
    <source>
        <dbReference type="ARBA" id="ARBA00022679"/>
    </source>
</evidence>
<feature type="domain" description="Methyltransferase" evidence="3">
    <location>
        <begin position="42"/>
        <end position="131"/>
    </location>
</feature>
<evidence type="ECO:0000313" key="5">
    <source>
        <dbReference type="Proteomes" id="UP000199205"/>
    </source>
</evidence>
<keyword evidence="2" id="KW-0808">Transferase</keyword>
<dbReference type="EMBL" id="FMAF01000001">
    <property type="protein sequence ID" value="SCB09071.1"/>
    <property type="molecule type" value="Genomic_DNA"/>
</dbReference>
<organism evidence="4 5">
    <name type="scientific">Rhizobium lusitanum</name>
    <dbReference type="NCBI Taxonomy" id="293958"/>
    <lineage>
        <taxon>Bacteria</taxon>
        <taxon>Pseudomonadati</taxon>
        <taxon>Pseudomonadota</taxon>
        <taxon>Alphaproteobacteria</taxon>
        <taxon>Hyphomicrobiales</taxon>
        <taxon>Rhizobiaceae</taxon>
        <taxon>Rhizobium/Agrobacterium group</taxon>
        <taxon>Rhizobium</taxon>
    </lineage>
</organism>
<dbReference type="CDD" id="cd02440">
    <property type="entry name" value="AdoMet_MTases"/>
    <property type="match status" value="1"/>
</dbReference>
<dbReference type="InterPro" id="IPR051052">
    <property type="entry name" value="Diverse_substrate_MTase"/>
</dbReference>
<dbReference type="Pfam" id="PF13649">
    <property type="entry name" value="Methyltransf_25"/>
    <property type="match status" value="1"/>
</dbReference>
<dbReference type="PANTHER" id="PTHR44942:SF4">
    <property type="entry name" value="METHYLTRANSFERASE TYPE 11 DOMAIN-CONTAINING PROTEIN"/>
    <property type="match status" value="1"/>
</dbReference>
<keyword evidence="4" id="KW-0830">Ubiquinone</keyword>
<dbReference type="PANTHER" id="PTHR44942">
    <property type="entry name" value="METHYLTRANSF_11 DOMAIN-CONTAINING PROTEIN"/>
    <property type="match status" value="1"/>
</dbReference>
<dbReference type="Proteomes" id="UP000199205">
    <property type="component" value="Unassembled WGS sequence"/>
</dbReference>
<dbReference type="RefSeq" id="WP_092572875.1">
    <property type="nucleotide sequence ID" value="NZ_FMAF01000001.1"/>
</dbReference>
<evidence type="ECO:0000256" key="1">
    <source>
        <dbReference type="ARBA" id="ARBA00022603"/>
    </source>
</evidence>
<dbReference type="GO" id="GO:0008168">
    <property type="term" value="F:methyltransferase activity"/>
    <property type="evidence" value="ECO:0007669"/>
    <property type="project" value="UniProtKB-KW"/>
</dbReference>
<accession>A0A1C3U0U0</accession>